<dbReference type="Proteomes" id="UP000308133">
    <property type="component" value="Unassembled WGS sequence"/>
</dbReference>
<proteinExistence type="predicted"/>
<dbReference type="SUPFAM" id="SSF50985">
    <property type="entry name" value="RCC1/BLIP-II"/>
    <property type="match status" value="1"/>
</dbReference>
<reference evidence="2 3" key="1">
    <citation type="submission" date="2018-02" db="EMBL/GenBank/DDBJ databases">
        <title>Draft genome sequences of Elsinoe sp., causing black scab on jojoba.</title>
        <authorList>
            <person name="Stodart B."/>
            <person name="Jeffress S."/>
            <person name="Ash G."/>
            <person name="Arun Chinnappa K."/>
        </authorList>
    </citation>
    <scope>NUCLEOTIDE SEQUENCE [LARGE SCALE GENOMIC DNA]</scope>
    <source>
        <strain evidence="2 3">Hillstone_2</strain>
    </source>
</reference>
<dbReference type="InterPro" id="IPR051553">
    <property type="entry name" value="Ran_GTPase-activating"/>
</dbReference>
<evidence type="ECO:0000313" key="2">
    <source>
        <dbReference type="EMBL" id="TKX25112.1"/>
    </source>
</evidence>
<protein>
    <recommendedName>
        <fullName evidence="4">Regulator of chromosome condensation 1/beta-lactamase-inhibitor protein II</fullName>
    </recommendedName>
</protein>
<dbReference type="Pfam" id="PF13540">
    <property type="entry name" value="RCC1_2"/>
    <property type="match status" value="1"/>
</dbReference>
<accession>A0A4V6DUM3</accession>
<name>A0A4V6DUM3_9PEZI</name>
<feature type="repeat" description="RCC1" evidence="1">
    <location>
        <begin position="205"/>
        <end position="260"/>
    </location>
</feature>
<evidence type="ECO:0008006" key="4">
    <source>
        <dbReference type="Google" id="ProtNLM"/>
    </source>
</evidence>
<dbReference type="PROSITE" id="PS50012">
    <property type="entry name" value="RCC1_3"/>
    <property type="match status" value="1"/>
</dbReference>
<gene>
    <name evidence="2" type="ORF">C1H76_2604</name>
</gene>
<organism evidence="2 3">
    <name type="scientific">Elsinoe australis</name>
    <dbReference type="NCBI Taxonomy" id="40998"/>
    <lineage>
        <taxon>Eukaryota</taxon>
        <taxon>Fungi</taxon>
        <taxon>Dikarya</taxon>
        <taxon>Ascomycota</taxon>
        <taxon>Pezizomycotina</taxon>
        <taxon>Dothideomycetes</taxon>
        <taxon>Dothideomycetidae</taxon>
        <taxon>Myriangiales</taxon>
        <taxon>Elsinoaceae</taxon>
        <taxon>Elsinoe</taxon>
    </lineage>
</organism>
<evidence type="ECO:0000256" key="1">
    <source>
        <dbReference type="PROSITE-ProRule" id="PRU00235"/>
    </source>
</evidence>
<dbReference type="EMBL" id="PTQR01000031">
    <property type="protein sequence ID" value="TKX25112.1"/>
    <property type="molecule type" value="Genomic_DNA"/>
</dbReference>
<dbReference type="Gene3D" id="2.130.10.30">
    <property type="entry name" value="Regulator of chromosome condensation 1/beta-lactamase-inhibitor protein II"/>
    <property type="match status" value="1"/>
</dbReference>
<evidence type="ECO:0000313" key="3">
    <source>
        <dbReference type="Proteomes" id="UP000308133"/>
    </source>
</evidence>
<comment type="caution">
    <text evidence="2">The sequence shown here is derived from an EMBL/GenBank/DDBJ whole genome shotgun (WGS) entry which is preliminary data.</text>
</comment>
<dbReference type="PANTHER" id="PTHR45982">
    <property type="entry name" value="REGULATOR OF CHROMOSOME CONDENSATION"/>
    <property type="match status" value="1"/>
</dbReference>
<dbReference type="PANTHER" id="PTHR45982:SF1">
    <property type="entry name" value="REGULATOR OF CHROMOSOME CONDENSATION"/>
    <property type="match status" value="1"/>
</dbReference>
<dbReference type="Pfam" id="PF00415">
    <property type="entry name" value="RCC1"/>
    <property type="match status" value="1"/>
</dbReference>
<sequence>MGDTWYFAGLNANGVVPIGSQQGGHPDVRRFMPIPELTSDLGEDVDVVFACFSQVVFRVGDRLVLRGFRAGSIDSVAASTITSIVGDHNGITGALDENGKLYLADTEALRDASASLELPLVTHDDSPRLAKVSVAGNFKVAVTFKPAPAASTIHIEEFKDLSSFRKWYEDPSNPNNYPVKHHHISGRIRQLISNTSIFICLNEAGQLYTWGDPRYRGLGRSTNQPGDKPADQPGLLESLDGIKITKISAGGQMFAALSDDKAVYIWTAMTPGNSNALAVQYGLGPGQMALVDILDENGEPRDFDDIAVGNGHILLRSSDSKVFGAGDNTNGQLGLDSDQDYYPEWTQVVSGNCSSIRVGSKLSIIKASAPPT</sequence>
<dbReference type="AlphaFoldDB" id="A0A4V6DUM3"/>
<dbReference type="InterPro" id="IPR009091">
    <property type="entry name" value="RCC1/BLIP-II"/>
</dbReference>
<dbReference type="InterPro" id="IPR000408">
    <property type="entry name" value="Reg_chr_condens"/>
</dbReference>